<organism evidence="1 2">
    <name type="scientific">Pseudomonas syringae pv. tagetis</name>
    <dbReference type="NCBI Taxonomy" id="129140"/>
    <lineage>
        <taxon>Bacteria</taxon>
        <taxon>Pseudomonadati</taxon>
        <taxon>Pseudomonadota</taxon>
        <taxon>Gammaproteobacteria</taxon>
        <taxon>Pseudomonadales</taxon>
        <taxon>Pseudomonadaceae</taxon>
        <taxon>Pseudomonas</taxon>
    </lineage>
</organism>
<accession>A0A0Q0AWI4</accession>
<name>A0A0Q0AWI4_9PSED</name>
<gene>
    <name evidence="1" type="ORF">ALO44_200162</name>
</gene>
<evidence type="ECO:0000313" key="1">
    <source>
        <dbReference type="EMBL" id="KPY81159.1"/>
    </source>
</evidence>
<dbReference type="EMBL" id="LJRM01000181">
    <property type="protein sequence ID" value="KPY81159.1"/>
    <property type="molecule type" value="Genomic_DNA"/>
</dbReference>
<sequence length="91" mass="10239">MNESSRLKAVDAALRRLLGWPGSVSARSSVCGHRTKPKRSYERSNNHYFYARSSVRRTFAVPSPTHNISRFSYIDLDSDSKALVGHDVQDA</sequence>
<reference evidence="1 2" key="1">
    <citation type="submission" date="2015-09" db="EMBL/GenBank/DDBJ databases">
        <title>Genome announcement of multiple Pseudomonas syringae strains.</title>
        <authorList>
            <person name="Thakur S."/>
            <person name="Wang P.W."/>
            <person name="Gong Y."/>
            <person name="Weir B.S."/>
            <person name="Guttman D.S."/>
        </authorList>
    </citation>
    <scope>NUCLEOTIDE SEQUENCE [LARGE SCALE GENOMIC DNA]</scope>
    <source>
        <strain evidence="1 2">ICMP4091</strain>
    </source>
</reference>
<evidence type="ECO:0000313" key="2">
    <source>
        <dbReference type="Proteomes" id="UP000050474"/>
    </source>
</evidence>
<dbReference type="AlphaFoldDB" id="A0A0Q0AWI4"/>
<comment type="caution">
    <text evidence="1">The sequence shown here is derived from an EMBL/GenBank/DDBJ whole genome shotgun (WGS) entry which is preliminary data.</text>
</comment>
<dbReference type="STRING" id="129140.ALO44_200162"/>
<proteinExistence type="predicted"/>
<dbReference type="Proteomes" id="UP000050474">
    <property type="component" value="Unassembled WGS sequence"/>
</dbReference>
<protein>
    <submittedName>
        <fullName evidence="1">Uncharacterized protein</fullName>
    </submittedName>
</protein>